<protein>
    <recommendedName>
        <fullName evidence="6">Acetylxylan esterase</fullName>
    </recommendedName>
</protein>
<dbReference type="PANTHER" id="PTHR33630">
    <property type="entry name" value="CUTINASE RV1984C-RELATED-RELATED"/>
    <property type="match status" value="1"/>
</dbReference>
<dbReference type="Pfam" id="PF01083">
    <property type="entry name" value="Cutinase"/>
    <property type="match status" value="1"/>
</dbReference>
<reference evidence="4" key="1">
    <citation type="submission" date="2022-10" db="EMBL/GenBank/DDBJ databases">
        <title>Determination and structural analysis of whole genome sequence of Sarocladium strictum F4-1.</title>
        <authorList>
            <person name="Hu L."/>
            <person name="Jiang Y."/>
        </authorList>
    </citation>
    <scope>NUCLEOTIDE SEQUENCE</scope>
    <source>
        <strain evidence="4">F4-1</strain>
    </source>
</reference>
<evidence type="ECO:0000256" key="2">
    <source>
        <dbReference type="ARBA" id="ARBA00023157"/>
    </source>
</evidence>
<dbReference type="Proteomes" id="UP001175261">
    <property type="component" value="Unassembled WGS sequence"/>
</dbReference>
<dbReference type="Gene3D" id="3.40.50.1820">
    <property type="entry name" value="alpha/beta hydrolase"/>
    <property type="match status" value="1"/>
</dbReference>
<sequence length="248" mass="26597">MHKLLLSAIFLCFYANPSLAQADVQCVDGLYMIVARATGDPQGSGLLTPVVDRILARINNSAAHPVVYPATFTNPWHVESIRDGGIAARQDITDYAQKCPGKIALLGYSQGAQVIGNSICGDRAGSMNDSLAVNTTFVQSVINVISVMLMGDPTRKVNLPFDRGTARTDAIWPRDWDSCSTYAPLSRSYCDTGDVICDALSPAGNLTPHTQYVQRYGVDAVEFVIEMWNAATGANVPVDGGEPFPPQG</sequence>
<dbReference type="EMBL" id="JAPDFR010000003">
    <property type="protein sequence ID" value="KAK0387550.1"/>
    <property type="molecule type" value="Genomic_DNA"/>
</dbReference>
<dbReference type="PANTHER" id="PTHR33630:SF9">
    <property type="entry name" value="CUTINASE 4"/>
    <property type="match status" value="1"/>
</dbReference>
<dbReference type="AlphaFoldDB" id="A0AA39GHP9"/>
<dbReference type="SMART" id="SM01110">
    <property type="entry name" value="Cutinase"/>
    <property type="match status" value="1"/>
</dbReference>
<evidence type="ECO:0000313" key="4">
    <source>
        <dbReference type="EMBL" id="KAK0387550.1"/>
    </source>
</evidence>
<evidence type="ECO:0000256" key="1">
    <source>
        <dbReference type="ARBA" id="ARBA00022801"/>
    </source>
</evidence>
<evidence type="ECO:0000256" key="3">
    <source>
        <dbReference type="SAM" id="SignalP"/>
    </source>
</evidence>
<gene>
    <name evidence="4" type="ORF">NLU13_3796</name>
</gene>
<keyword evidence="3" id="KW-0732">Signal</keyword>
<keyword evidence="2" id="KW-1015">Disulfide bond</keyword>
<proteinExistence type="predicted"/>
<keyword evidence="1" id="KW-0378">Hydrolase</keyword>
<dbReference type="InterPro" id="IPR029058">
    <property type="entry name" value="AB_hydrolase_fold"/>
</dbReference>
<dbReference type="GO" id="GO:0052689">
    <property type="term" value="F:carboxylic ester hydrolase activity"/>
    <property type="evidence" value="ECO:0007669"/>
    <property type="project" value="UniProtKB-ARBA"/>
</dbReference>
<comment type="caution">
    <text evidence="4">The sequence shown here is derived from an EMBL/GenBank/DDBJ whole genome shotgun (WGS) entry which is preliminary data.</text>
</comment>
<keyword evidence="5" id="KW-1185">Reference proteome</keyword>
<name>A0AA39GHP9_SARSR</name>
<dbReference type="InterPro" id="IPR000675">
    <property type="entry name" value="Cutinase/axe"/>
</dbReference>
<evidence type="ECO:0008006" key="6">
    <source>
        <dbReference type="Google" id="ProtNLM"/>
    </source>
</evidence>
<accession>A0AA39GHP9</accession>
<evidence type="ECO:0000313" key="5">
    <source>
        <dbReference type="Proteomes" id="UP001175261"/>
    </source>
</evidence>
<organism evidence="4 5">
    <name type="scientific">Sarocladium strictum</name>
    <name type="common">Black bundle disease fungus</name>
    <name type="synonym">Acremonium strictum</name>
    <dbReference type="NCBI Taxonomy" id="5046"/>
    <lineage>
        <taxon>Eukaryota</taxon>
        <taxon>Fungi</taxon>
        <taxon>Dikarya</taxon>
        <taxon>Ascomycota</taxon>
        <taxon>Pezizomycotina</taxon>
        <taxon>Sordariomycetes</taxon>
        <taxon>Hypocreomycetidae</taxon>
        <taxon>Hypocreales</taxon>
        <taxon>Sarocladiaceae</taxon>
        <taxon>Sarocladium</taxon>
    </lineage>
</organism>
<feature type="signal peptide" evidence="3">
    <location>
        <begin position="1"/>
        <end position="20"/>
    </location>
</feature>
<dbReference type="SUPFAM" id="SSF53474">
    <property type="entry name" value="alpha/beta-Hydrolases"/>
    <property type="match status" value="1"/>
</dbReference>
<feature type="chain" id="PRO_5041205710" description="Acetylxylan esterase" evidence="3">
    <location>
        <begin position="21"/>
        <end position="248"/>
    </location>
</feature>